<sequence length="271" mass="30823">MVKGEKNKFLLCFRPLDMDGAIKSEGTEDPVFSYIAVEKKDNYMIPAILSSLSEKENSKISPRKRNARQVFSRVLRAVMFETSLIKKVRSRKVRQDLCRSDSNLSAKSEKFSDINRRKSSEDDGRKIDSTVSSSLSSSCSSSTTSTYVMPESKNSRSLADQKESFGSNCFEQKQSKKNLQDPQRKTKGTVTRCFSSSAGLYLLLISLSIMIFWGRICAIFCTSAWLYFVYRWNSGDGPPENGNKSPEMDSREYKKKVIMEGLLERNRHRGQ</sequence>
<keyword evidence="2" id="KW-1133">Transmembrane helix</keyword>
<feature type="compositionally biased region" description="Low complexity" evidence="1">
    <location>
        <begin position="129"/>
        <end position="146"/>
    </location>
</feature>
<dbReference type="OrthoDB" id="1886721at2759"/>
<reference evidence="3 4" key="1">
    <citation type="submission" date="2020-04" db="EMBL/GenBank/DDBJ databases">
        <title>Plant Genome Project.</title>
        <authorList>
            <person name="Zhang R.-G."/>
        </authorList>
    </citation>
    <scope>NUCLEOTIDE SEQUENCE [LARGE SCALE GENOMIC DNA]</scope>
    <source>
        <strain evidence="3">YNK0</strain>
        <tissue evidence="3">Leaf</tissue>
    </source>
</reference>
<feature type="region of interest" description="Disordered" evidence="1">
    <location>
        <begin position="109"/>
        <end position="154"/>
    </location>
</feature>
<dbReference type="Proteomes" id="UP000655225">
    <property type="component" value="Unassembled WGS sequence"/>
</dbReference>
<dbReference type="EMBL" id="JABCRI010000001">
    <property type="protein sequence ID" value="KAF8414014.1"/>
    <property type="molecule type" value="Genomic_DNA"/>
</dbReference>
<name>A0A834ZTQ3_TETSI</name>
<evidence type="ECO:0000313" key="3">
    <source>
        <dbReference type="EMBL" id="KAF8414014.1"/>
    </source>
</evidence>
<accession>A0A834ZTQ3</accession>
<evidence type="ECO:0000313" key="4">
    <source>
        <dbReference type="Proteomes" id="UP000655225"/>
    </source>
</evidence>
<proteinExistence type="predicted"/>
<organism evidence="3 4">
    <name type="scientific">Tetracentron sinense</name>
    <name type="common">Spur-leaf</name>
    <dbReference type="NCBI Taxonomy" id="13715"/>
    <lineage>
        <taxon>Eukaryota</taxon>
        <taxon>Viridiplantae</taxon>
        <taxon>Streptophyta</taxon>
        <taxon>Embryophyta</taxon>
        <taxon>Tracheophyta</taxon>
        <taxon>Spermatophyta</taxon>
        <taxon>Magnoliopsida</taxon>
        <taxon>Trochodendrales</taxon>
        <taxon>Trochodendraceae</taxon>
        <taxon>Tetracentron</taxon>
    </lineage>
</organism>
<dbReference type="PANTHER" id="PTHR34379:SF6">
    <property type="entry name" value="PROTEIN 3F"/>
    <property type="match status" value="1"/>
</dbReference>
<keyword evidence="2" id="KW-0812">Transmembrane</keyword>
<feature type="transmembrane region" description="Helical" evidence="2">
    <location>
        <begin position="200"/>
        <end position="228"/>
    </location>
</feature>
<dbReference type="OMA" id="AVTIFWG"/>
<gene>
    <name evidence="3" type="ORF">HHK36_002012</name>
</gene>
<feature type="compositionally biased region" description="Basic and acidic residues" evidence="1">
    <location>
        <begin position="109"/>
        <end position="128"/>
    </location>
</feature>
<evidence type="ECO:0000256" key="2">
    <source>
        <dbReference type="SAM" id="Phobius"/>
    </source>
</evidence>
<feature type="region of interest" description="Disordered" evidence="1">
    <location>
        <begin position="166"/>
        <end position="186"/>
    </location>
</feature>
<evidence type="ECO:0000256" key="1">
    <source>
        <dbReference type="SAM" id="MobiDB-lite"/>
    </source>
</evidence>
<comment type="caution">
    <text evidence="3">The sequence shown here is derived from an EMBL/GenBank/DDBJ whole genome shotgun (WGS) entry which is preliminary data.</text>
</comment>
<dbReference type="AlphaFoldDB" id="A0A834ZTQ3"/>
<dbReference type="PANTHER" id="PTHR34379">
    <property type="entry name" value="OS07G0553800 PROTEIN"/>
    <property type="match status" value="1"/>
</dbReference>
<keyword evidence="4" id="KW-1185">Reference proteome</keyword>
<protein>
    <submittedName>
        <fullName evidence="3">Uncharacterized protein</fullName>
    </submittedName>
</protein>
<keyword evidence="2" id="KW-0472">Membrane</keyword>
<dbReference type="InterPro" id="IPR040411">
    <property type="entry name" value="At5g23160-like"/>
</dbReference>